<dbReference type="PANTHER" id="PTHR33751">
    <property type="entry name" value="CBB3-TYPE CYTOCHROME C OXIDASE SUBUNIT FIXP"/>
    <property type="match status" value="1"/>
</dbReference>
<keyword evidence="2" id="KW-0813">Transport</keyword>
<protein>
    <submittedName>
        <fullName evidence="9">Cytochrome c4</fullName>
    </submittedName>
</protein>
<dbReference type="SUPFAM" id="SSF46626">
    <property type="entry name" value="Cytochrome c"/>
    <property type="match status" value="2"/>
</dbReference>
<keyword evidence="5" id="KW-0574">Periplasm</keyword>
<evidence type="ECO:0000256" key="2">
    <source>
        <dbReference type="ARBA" id="ARBA00022448"/>
    </source>
</evidence>
<feature type="domain" description="Cytochrome c" evidence="8">
    <location>
        <begin position="123"/>
        <end position="215"/>
    </location>
</feature>
<evidence type="ECO:0000256" key="5">
    <source>
        <dbReference type="ARBA" id="ARBA00022764"/>
    </source>
</evidence>
<evidence type="ECO:0000313" key="9">
    <source>
        <dbReference type="EMBL" id="PJE78311.1"/>
    </source>
</evidence>
<evidence type="ECO:0000256" key="6">
    <source>
        <dbReference type="ARBA" id="ARBA00022982"/>
    </source>
</evidence>
<dbReference type="PIRSF" id="PIRSF000005">
    <property type="entry name" value="Cytochrome_c4"/>
    <property type="match status" value="1"/>
</dbReference>
<name>A0A2H9T519_9ZZZZ</name>
<organism evidence="9">
    <name type="scientific">invertebrate metagenome</name>
    <dbReference type="NCBI Taxonomy" id="1711999"/>
    <lineage>
        <taxon>unclassified sequences</taxon>
        <taxon>metagenomes</taxon>
        <taxon>organismal metagenomes</taxon>
    </lineage>
</organism>
<dbReference type="GO" id="GO:0042597">
    <property type="term" value="C:periplasmic space"/>
    <property type="evidence" value="ECO:0007669"/>
    <property type="project" value="UniProtKB-SubCell"/>
</dbReference>
<proteinExistence type="predicted"/>
<dbReference type="GO" id="GO:0005506">
    <property type="term" value="F:iron ion binding"/>
    <property type="evidence" value="ECO:0007669"/>
    <property type="project" value="InterPro"/>
</dbReference>
<dbReference type="PROSITE" id="PS51007">
    <property type="entry name" value="CYTC"/>
    <property type="match status" value="2"/>
</dbReference>
<evidence type="ECO:0000256" key="1">
    <source>
        <dbReference type="ARBA" id="ARBA00004418"/>
    </source>
</evidence>
<comment type="caution">
    <text evidence="9">The sequence shown here is derived from an EMBL/GenBank/DDBJ whole genome shotgun (WGS) entry which is preliminary data.</text>
</comment>
<evidence type="ECO:0000259" key="8">
    <source>
        <dbReference type="PROSITE" id="PS51007"/>
    </source>
</evidence>
<accession>A0A2H9T519</accession>
<keyword evidence="6" id="KW-0249">Electron transport</keyword>
<gene>
    <name evidence="9" type="primary">cc4</name>
    <name evidence="9" type="ORF">CI610_02754</name>
</gene>
<dbReference type="Pfam" id="PF13442">
    <property type="entry name" value="Cytochrome_CBB3"/>
    <property type="match status" value="1"/>
</dbReference>
<dbReference type="InterPro" id="IPR036909">
    <property type="entry name" value="Cyt_c-like_dom_sf"/>
</dbReference>
<dbReference type="AlphaFoldDB" id="A0A2H9T519"/>
<comment type="subcellular location">
    <subcellularLocation>
        <location evidence="1">Periplasm</location>
    </subcellularLocation>
</comment>
<dbReference type="InterPro" id="IPR050597">
    <property type="entry name" value="Cytochrome_c_Oxidase_Subunit"/>
</dbReference>
<keyword evidence="3" id="KW-0349">Heme</keyword>
<evidence type="ECO:0000256" key="7">
    <source>
        <dbReference type="ARBA" id="ARBA00023004"/>
    </source>
</evidence>
<dbReference type="Gene3D" id="1.10.760.10">
    <property type="entry name" value="Cytochrome c-like domain"/>
    <property type="match status" value="2"/>
</dbReference>
<keyword evidence="4" id="KW-0479">Metal-binding</keyword>
<dbReference type="Pfam" id="PF00034">
    <property type="entry name" value="Cytochrom_C"/>
    <property type="match status" value="1"/>
</dbReference>
<dbReference type="GO" id="GO:0020037">
    <property type="term" value="F:heme binding"/>
    <property type="evidence" value="ECO:0007669"/>
    <property type="project" value="InterPro"/>
</dbReference>
<dbReference type="InterPro" id="IPR009056">
    <property type="entry name" value="Cyt_c-like_dom"/>
</dbReference>
<dbReference type="InterPro" id="IPR024167">
    <property type="entry name" value="Cytochrome_c4-like"/>
</dbReference>
<sequence length="215" mass="22853">MRCYRGEIIMKKIIMSLSLITSLSLTGYVFASTNIGDPASGKNKISECVACHTETGISIVSSYPHLAGQNARYLAKQIADIQSGSRNVPEMMPFVGDLSSQDITDIAAYYASQTAASGAANPKLATLGKSLYMSGNAKKQMMACAGCHTANGTGNSLAGYPNISGQQADYTAKQLRAFRESERTNDGDAQVMRTIAGKLSNREIDALASYISGLR</sequence>
<reference evidence="9" key="1">
    <citation type="journal article" date="2017" name="Appl. Environ. Microbiol.">
        <title>Molecular characterization of an Endozoicomonas-like organism causing infection in king scallop Pecten maximus L.</title>
        <authorList>
            <person name="Cano I."/>
            <person name="van Aerle R."/>
            <person name="Ross S."/>
            <person name="Verner-Jeffreys D.W."/>
            <person name="Paley R.K."/>
            <person name="Rimmer G."/>
            <person name="Ryder D."/>
            <person name="Hooper P."/>
            <person name="Stone D."/>
            <person name="Feist S.W."/>
        </authorList>
    </citation>
    <scope>NUCLEOTIDE SEQUENCE</scope>
</reference>
<feature type="domain" description="Cytochrome c" evidence="8">
    <location>
        <begin position="36"/>
        <end position="114"/>
    </location>
</feature>
<evidence type="ECO:0000256" key="3">
    <source>
        <dbReference type="ARBA" id="ARBA00022617"/>
    </source>
</evidence>
<dbReference type="GO" id="GO:0009055">
    <property type="term" value="F:electron transfer activity"/>
    <property type="evidence" value="ECO:0007669"/>
    <property type="project" value="InterPro"/>
</dbReference>
<dbReference type="PANTHER" id="PTHR33751:SF9">
    <property type="entry name" value="CYTOCHROME C4"/>
    <property type="match status" value="1"/>
</dbReference>
<evidence type="ECO:0000256" key="4">
    <source>
        <dbReference type="ARBA" id="ARBA00022723"/>
    </source>
</evidence>
<dbReference type="EMBL" id="NSIT01000208">
    <property type="protein sequence ID" value="PJE78311.1"/>
    <property type="molecule type" value="Genomic_DNA"/>
</dbReference>
<keyword evidence="7" id="KW-0408">Iron</keyword>